<dbReference type="PANTHER" id="PTHR42924:SF3">
    <property type="entry name" value="POLYMERASE_HISTIDINOL PHOSPHATASE N-TERMINAL DOMAIN-CONTAINING PROTEIN"/>
    <property type="match status" value="1"/>
</dbReference>
<dbReference type="Gene3D" id="3.20.20.140">
    <property type="entry name" value="Metal-dependent hydrolases"/>
    <property type="match status" value="1"/>
</dbReference>
<dbReference type="Proteomes" id="UP000265882">
    <property type="component" value="Unassembled WGS sequence"/>
</dbReference>
<organism evidence="2 3">
    <name type="scientific">Abyssobacteria bacterium (strain SURF_5)</name>
    <dbReference type="NCBI Taxonomy" id="2093360"/>
    <lineage>
        <taxon>Bacteria</taxon>
        <taxon>Pseudomonadati</taxon>
        <taxon>Candidatus Hydrogenedentota</taxon>
        <taxon>Candidatus Abyssobacteria</taxon>
    </lineage>
</organism>
<dbReference type="CDD" id="cd07438">
    <property type="entry name" value="PHP_HisPPase_AMP"/>
    <property type="match status" value="1"/>
</dbReference>
<dbReference type="InterPro" id="IPR016195">
    <property type="entry name" value="Pol/histidinol_Pase-like"/>
</dbReference>
<sequence>MNRFVDLHVHTYYSDGSFSPEDVVTHAKRLGFAAIGIADHDEVGAVSQAIWLGHSHGIEIIPAVELTSACNGKEIHLLGYLIDHNNTDLRETLKHLRSERFKRMERMVDKLRKLGVDIYIEAVRRVAGSKGSIGRLHLARALFDRGQVTCVQEAFDRYIGKGKPAYSDKPRLKAAEAIELITGAGGIAVLAHPKLVHIDEHIPELVHIGLKGIEAFYSKHTSDETARYVAVAEQLNLLVTGGSDCHGVIKDKMLLGSVKLPYRYLTILRDRVNGNRTV</sequence>
<evidence type="ECO:0000313" key="3">
    <source>
        <dbReference type="Proteomes" id="UP000265882"/>
    </source>
</evidence>
<dbReference type="SMART" id="SM00481">
    <property type="entry name" value="POLIIIAc"/>
    <property type="match status" value="1"/>
</dbReference>
<dbReference type="InterPro" id="IPR052018">
    <property type="entry name" value="PHP_domain"/>
</dbReference>
<dbReference type="GO" id="GO:0004534">
    <property type="term" value="F:5'-3' RNA exonuclease activity"/>
    <property type="evidence" value="ECO:0007669"/>
    <property type="project" value="TreeGrafter"/>
</dbReference>
<feature type="domain" description="Polymerase/histidinol phosphatase N-terminal" evidence="1">
    <location>
        <begin position="5"/>
        <end position="70"/>
    </location>
</feature>
<dbReference type="EMBL" id="QZKU01000114">
    <property type="protein sequence ID" value="RJP17567.1"/>
    <property type="molecule type" value="Genomic_DNA"/>
</dbReference>
<dbReference type="InterPro" id="IPR004013">
    <property type="entry name" value="PHP_dom"/>
</dbReference>
<accession>A0A3A4N8K3</accession>
<evidence type="ECO:0000313" key="2">
    <source>
        <dbReference type="EMBL" id="RJP17567.1"/>
    </source>
</evidence>
<proteinExistence type="predicted"/>
<gene>
    <name evidence="2" type="ORF">C4520_16515</name>
</gene>
<evidence type="ECO:0000259" key="1">
    <source>
        <dbReference type="SMART" id="SM00481"/>
    </source>
</evidence>
<dbReference type="GO" id="GO:0035312">
    <property type="term" value="F:5'-3' DNA exonuclease activity"/>
    <property type="evidence" value="ECO:0007669"/>
    <property type="project" value="TreeGrafter"/>
</dbReference>
<protein>
    <submittedName>
        <fullName evidence="2">PHP domain-containing protein</fullName>
    </submittedName>
</protein>
<dbReference type="SUPFAM" id="SSF89550">
    <property type="entry name" value="PHP domain-like"/>
    <property type="match status" value="1"/>
</dbReference>
<name>A0A3A4N8K3_ABYX5</name>
<comment type="caution">
    <text evidence="2">The sequence shown here is derived from an EMBL/GenBank/DDBJ whole genome shotgun (WGS) entry which is preliminary data.</text>
</comment>
<dbReference type="Pfam" id="PF02811">
    <property type="entry name" value="PHP"/>
    <property type="match status" value="1"/>
</dbReference>
<dbReference type="Gene3D" id="1.10.150.650">
    <property type="match status" value="1"/>
</dbReference>
<dbReference type="PANTHER" id="PTHR42924">
    <property type="entry name" value="EXONUCLEASE"/>
    <property type="match status" value="1"/>
</dbReference>
<reference evidence="2 3" key="1">
    <citation type="journal article" date="2017" name="ISME J.">
        <title>Energy and carbon metabolisms in a deep terrestrial subsurface fluid microbial community.</title>
        <authorList>
            <person name="Momper L."/>
            <person name="Jungbluth S.P."/>
            <person name="Lee M.D."/>
            <person name="Amend J.P."/>
        </authorList>
    </citation>
    <scope>NUCLEOTIDE SEQUENCE [LARGE SCALE GENOMIC DNA]</scope>
    <source>
        <strain evidence="2">SURF_5</strain>
    </source>
</reference>
<dbReference type="InterPro" id="IPR003141">
    <property type="entry name" value="Pol/His_phosphatase_N"/>
</dbReference>
<dbReference type="AlphaFoldDB" id="A0A3A4N8K3"/>